<evidence type="ECO:0000313" key="3">
    <source>
        <dbReference type="Proteomes" id="UP000027135"/>
    </source>
</evidence>
<evidence type="ECO:0000256" key="1">
    <source>
        <dbReference type="SAM" id="MobiDB-lite"/>
    </source>
</evidence>
<sequence length="188" mass="20428">MKCRISNVKKPPPLIVITEEESDSLMSPVCNTVPSHKEAKIVKGSSVDWELFNSKSSLHLREKSVECYFSKSSGVSLTSVSDKQVSVLSENMHSSLDGGKATDHKASPPSGTKLELDVNKLHYNISLLFSDTERKQNDACSLSSDKGKKTKLVSKNKNMLVHNPDVVSEIRQSSSAGNSVACKESTCA</sequence>
<name>A0A067QIW3_ZOONE</name>
<evidence type="ECO:0000313" key="2">
    <source>
        <dbReference type="EMBL" id="KDR08804.1"/>
    </source>
</evidence>
<dbReference type="InParanoid" id="A0A067QIW3"/>
<dbReference type="AlphaFoldDB" id="A0A067QIW3"/>
<proteinExistence type="predicted"/>
<dbReference type="EMBL" id="KK853296">
    <property type="protein sequence ID" value="KDR08804.1"/>
    <property type="molecule type" value="Genomic_DNA"/>
</dbReference>
<feature type="region of interest" description="Disordered" evidence="1">
    <location>
        <begin position="92"/>
        <end position="112"/>
    </location>
</feature>
<keyword evidence="3" id="KW-1185">Reference proteome</keyword>
<organism evidence="2 3">
    <name type="scientific">Zootermopsis nevadensis</name>
    <name type="common">Dampwood termite</name>
    <dbReference type="NCBI Taxonomy" id="136037"/>
    <lineage>
        <taxon>Eukaryota</taxon>
        <taxon>Metazoa</taxon>
        <taxon>Ecdysozoa</taxon>
        <taxon>Arthropoda</taxon>
        <taxon>Hexapoda</taxon>
        <taxon>Insecta</taxon>
        <taxon>Pterygota</taxon>
        <taxon>Neoptera</taxon>
        <taxon>Polyneoptera</taxon>
        <taxon>Dictyoptera</taxon>
        <taxon>Blattodea</taxon>
        <taxon>Blattoidea</taxon>
        <taxon>Termitoidae</taxon>
        <taxon>Termopsidae</taxon>
        <taxon>Zootermopsis</taxon>
    </lineage>
</organism>
<accession>A0A067QIW3</accession>
<gene>
    <name evidence="2" type="ORF">L798_01565</name>
</gene>
<reference evidence="2 3" key="1">
    <citation type="journal article" date="2014" name="Nat. Commun.">
        <title>Molecular traces of alternative social organization in a termite genome.</title>
        <authorList>
            <person name="Terrapon N."/>
            <person name="Li C."/>
            <person name="Robertson H.M."/>
            <person name="Ji L."/>
            <person name="Meng X."/>
            <person name="Booth W."/>
            <person name="Chen Z."/>
            <person name="Childers C.P."/>
            <person name="Glastad K.M."/>
            <person name="Gokhale K."/>
            <person name="Gowin J."/>
            <person name="Gronenberg W."/>
            <person name="Hermansen R.A."/>
            <person name="Hu H."/>
            <person name="Hunt B.G."/>
            <person name="Huylmans A.K."/>
            <person name="Khalil S.M."/>
            <person name="Mitchell R.D."/>
            <person name="Munoz-Torres M.C."/>
            <person name="Mustard J.A."/>
            <person name="Pan H."/>
            <person name="Reese J.T."/>
            <person name="Scharf M.E."/>
            <person name="Sun F."/>
            <person name="Vogel H."/>
            <person name="Xiao J."/>
            <person name="Yang W."/>
            <person name="Yang Z."/>
            <person name="Yang Z."/>
            <person name="Zhou J."/>
            <person name="Zhu J."/>
            <person name="Brent C.S."/>
            <person name="Elsik C.G."/>
            <person name="Goodisman M.A."/>
            <person name="Liberles D.A."/>
            <person name="Roe R.M."/>
            <person name="Vargo E.L."/>
            <person name="Vilcinskas A."/>
            <person name="Wang J."/>
            <person name="Bornberg-Bauer E."/>
            <person name="Korb J."/>
            <person name="Zhang G."/>
            <person name="Liebig J."/>
        </authorList>
    </citation>
    <scope>NUCLEOTIDE SEQUENCE [LARGE SCALE GENOMIC DNA]</scope>
    <source>
        <tissue evidence="2">Whole organism</tissue>
    </source>
</reference>
<protein>
    <submittedName>
        <fullName evidence="2">Uncharacterized protein</fullName>
    </submittedName>
</protein>
<dbReference type="Proteomes" id="UP000027135">
    <property type="component" value="Unassembled WGS sequence"/>
</dbReference>